<dbReference type="InterPro" id="IPR036291">
    <property type="entry name" value="NAD(P)-bd_dom_sf"/>
</dbReference>
<organism evidence="16 17">
    <name type="scientific">Acidiluteibacter ferrifornacis</name>
    <dbReference type="NCBI Taxonomy" id="2692424"/>
    <lineage>
        <taxon>Bacteria</taxon>
        <taxon>Pseudomonadati</taxon>
        <taxon>Bacteroidota</taxon>
        <taxon>Flavobacteriia</taxon>
        <taxon>Flavobacteriales</taxon>
        <taxon>Cryomorphaceae</taxon>
        <taxon>Acidiluteibacter</taxon>
    </lineage>
</organism>
<dbReference type="InterPro" id="IPR022664">
    <property type="entry name" value="DapB_N_CS"/>
</dbReference>
<evidence type="ECO:0000256" key="5">
    <source>
        <dbReference type="ARBA" id="ARBA00022915"/>
    </source>
</evidence>
<feature type="binding site" evidence="13">
    <location>
        <begin position="145"/>
        <end position="146"/>
    </location>
    <ligand>
        <name>(S)-2,3,4,5-tetrahydrodipicolinate</name>
        <dbReference type="ChEBI" id="CHEBI:16845"/>
    </ligand>
</feature>
<dbReference type="SUPFAM" id="SSF55347">
    <property type="entry name" value="Glyceraldehyde-3-phosphate dehydrogenase-like, C-terminal domain"/>
    <property type="match status" value="1"/>
</dbReference>
<dbReference type="SUPFAM" id="SSF51735">
    <property type="entry name" value="NAD(P)-binding Rossmann-fold domains"/>
    <property type="match status" value="1"/>
</dbReference>
<dbReference type="GO" id="GO:0051287">
    <property type="term" value="F:NAD binding"/>
    <property type="evidence" value="ECO:0007669"/>
    <property type="project" value="UniProtKB-UniRule"/>
</dbReference>
<feature type="binding site" evidence="13">
    <location>
        <begin position="75"/>
        <end position="77"/>
    </location>
    <ligand>
        <name>NAD(+)</name>
        <dbReference type="ChEBI" id="CHEBI:57540"/>
    </ligand>
</feature>
<dbReference type="PANTHER" id="PTHR20836:SF0">
    <property type="entry name" value="4-HYDROXY-TETRAHYDRODIPICOLINATE REDUCTASE 1, CHLOROPLASTIC-RELATED"/>
    <property type="match status" value="1"/>
</dbReference>
<dbReference type="Gene3D" id="3.40.50.720">
    <property type="entry name" value="NAD(P)-binding Rossmann-like Domain"/>
    <property type="match status" value="1"/>
</dbReference>
<comment type="subcellular location">
    <subcellularLocation>
        <location evidence="13">Cytoplasm</location>
    </subcellularLocation>
</comment>
<dbReference type="PIRSF" id="PIRSF000161">
    <property type="entry name" value="DHPR"/>
    <property type="match status" value="1"/>
</dbReference>
<evidence type="ECO:0000256" key="4">
    <source>
        <dbReference type="ARBA" id="ARBA00022857"/>
    </source>
</evidence>
<evidence type="ECO:0000256" key="7">
    <source>
        <dbReference type="ARBA" id="ARBA00023027"/>
    </source>
</evidence>
<feature type="active site" description="Proton donor" evidence="13">
    <location>
        <position position="139"/>
    </location>
</feature>
<keyword evidence="8 13" id="KW-0457">Lysine biosynthesis</keyword>
<name>A0A6N9NKP3_9FLAO</name>
<evidence type="ECO:0000259" key="15">
    <source>
        <dbReference type="Pfam" id="PF05173"/>
    </source>
</evidence>
<dbReference type="InterPro" id="IPR000846">
    <property type="entry name" value="DapB_N"/>
</dbReference>
<comment type="pathway">
    <text evidence="9 13">Amino-acid biosynthesis; L-lysine biosynthesis via DAP pathway; (S)-tetrahydrodipicolinate from L-aspartate: step 4/4.</text>
</comment>
<dbReference type="Proteomes" id="UP000470771">
    <property type="component" value="Unassembled WGS sequence"/>
</dbReference>
<comment type="function">
    <text evidence="13">Catalyzes the conversion of 4-hydroxy-tetrahydrodipicolinate (HTPA) to tetrahydrodipicolinate.</text>
</comment>
<dbReference type="Pfam" id="PF05173">
    <property type="entry name" value="DapB_C"/>
    <property type="match status" value="1"/>
</dbReference>
<dbReference type="GO" id="GO:0050661">
    <property type="term" value="F:NADP binding"/>
    <property type="evidence" value="ECO:0007669"/>
    <property type="project" value="UniProtKB-UniRule"/>
</dbReference>
<sequence>MKIALYGYGKMGKTIERLAKERGHEVVLRINSENAASITTNELKAADVAIEFSRPELAETHIKKCIEAQLPVIVGTTGWYDKYNSLKKACLENDSAFLAATNFSVGVNLFFALNKQLAKLMQPHSDYKVEVEEIHHTEKLDAPSGTAITIAEGILENYSNLTNWKLDEASDSELKIAAVRTPNVPGTHEVRYQSAIDEIAIKHTAHNRDGFALGAIIAAEFIINKHGVFTMNDVLKI</sequence>
<comment type="catalytic activity">
    <reaction evidence="12 13">
        <text>(S)-2,3,4,5-tetrahydrodipicolinate + NAD(+) + H2O = (2S,4S)-4-hydroxy-2,3,4,5-tetrahydrodipicolinate + NADH + H(+)</text>
        <dbReference type="Rhea" id="RHEA:35323"/>
        <dbReference type="ChEBI" id="CHEBI:15377"/>
        <dbReference type="ChEBI" id="CHEBI:15378"/>
        <dbReference type="ChEBI" id="CHEBI:16845"/>
        <dbReference type="ChEBI" id="CHEBI:57540"/>
        <dbReference type="ChEBI" id="CHEBI:57945"/>
        <dbReference type="ChEBI" id="CHEBI:67139"/>
        <dbReference type="EC" id="1.17.1.8"/>
    </reaction>
</comment>
<dbReference type="GO" id="GO:0009089">
    <property type="term" value="P:lysine biosynthetic process via diaminopimelate"/>
    <property type="evidence" value="ECO:0007669"/>
    <property type="project" value="UniProtKB-UniRule"/>
</dbReference>
<dbReference type="AlphaFoldDB" id="A0A6N9NKP3"/>
<reference evidence="16 17" key="1">
    <citation type="submission" date="2019-12" db="EMBL/GenBank/DDBJ databases">
        <authorList>
            <person name="Zhao J."/>
        </authorList>
    </citation>
    <scope>NUCLEOTIDE SEQUENCE [LARGE SCALE GENOMIC DNA]</scope>
    <source>
        <strain evidence="16 17">S-15</strain>
    </source>
</reference>
<dbReference type="Gene3D" id="3.30.360.10">
    <property type="entry name" value="Dihydrodipicolinate Reductase, domain 2"/>
    <property type="match status" value="1"/>
</dbReference>
<protein>
    <recommendedName>
        <fullName evidence="10 13">4-hydroxy-tetrahydrodipicolinate reductase</fullName>
        <shortName evidence="13">HTPA reductase</shortName>
        <ecNumber evidence="10 13">1.17.1.8</ecNumber>
    </recommendedName>
</protein>
<evidence type="ECO:0000256" key="12">
    <source>
        <dbReference type="ARBA" id="ARBA00049396"/>
    </source>
</evidence>
<comment type="caution">
    <text evidence="13">Lacks conserved residue(s) required for the propagation of feature annotation.</text>
</comment>
<dbReference type="PROSITE" id="PS01298">
    <property type="entry name" value="DAPB"/>
    <property type="match status" value="1"/>
</dbReference>
<keyword evidence="5 13" id="KW-0220">Diaminopimelate biosynthesis</keyword>
<evidence type="ECO:0000256" key="3">
    <source>
        <dbReference type="ARBA" id="ARBA00022605"/>
    </source>
</evidence>
<dbReference type="GO" id="GO:0008839">
    <property type="term" value="F:4-hydroxy-tetrahydrodipicolinate reductase"/>
    <property type="evidence" value="ECO:0007669"/>
    <property type="project" value="UniProtKB-UniRule"/>
</dbReference>
<evidence type="ECO:0000256" key="2">
    <source>
        <dbReference type="ARBA" id="ARBA00022490"/>
    </source>
</evidence>
<dbReference type="EC" id="1.17.1.8" evidence="10 13"/>
<dbReference type="EMBL" id="WWNE01000018">
    <property type="protein sequence ID" value="NBG67276.1"/>
    <property type="molecule type" value="Genomic_DNA"/>
</dbReference>
<dbReference type="PANTHER" id="PTHR20836">
    <property type="entry name" value="DIHYDRODIPICOLINATE REDUCTASE"/>
    <property type="match status" value="1"/>
</dbReference>
<feature type="binding site" evidence="13">
    <location>
        <position position="136"/>
    </location>
    <ligand>
        <name>(S)-2,3,4,5-tetrahydrodipicolinate</name>
        <dbReference type="ChEBI" id="CHEBI:16845"/>
    </ligand>
</feature>
<comment type="caution">
    <text evidence="16">The sequence shown here is derived from an EMBL/GenBank/DDBJ whole genome shotgun (WGS) entry which is preliminary data.</text>
</comment>
<dbReference type="HAMAP" id="MF_00102">
    <property type="entry name" value="DapB"/>
    <property type="match status" value="1"/>
</dbReference>
<feature type="active site" description="Proton donor/acceptor" evidence="13">
    <location>
        <position position="135"/>
    </location>
</feature>
<evidence type="ECO:0000256" key="10">
    <source>
        <dbReference type="ARBA" id="ARBA00038983"/>
    </source>
</evidence>
<evidence type="ECO:0000256" key="8">
    <source>
        <dbReference type="ARBA" id="ARBA00023154"/>
    </source>
</evidence>
<accession>A0A6N9NKP3</accession>
<evidence type="ECO:0000256" key="13">
    <source>
        <dbReference type="HAMAP-Rule" id="MF_00102"/>
    </source>
</evidence>
<feature type="domain" description="Dihydrodipicolinate reductase N-terminal" evidence="14">
    <location>
        <begin position="1"/>
        <end position="103"/>
    </location>
</feature>
<dbReference type="GO" id="GO:0016726">
    <property type="term" value="F:oxidoreductase activity, acting on CH or CH2 groups, NAD or NADP as acceptor"/>
    <property type="evidence" value="ECO:0007669"/>
    <property type="project" value="UniProtKB-UniRule"/>
</dbReference>
<keyword evidence="7 13" id="KW-0520">NAD</keyword>
<evidence type="ECO:0000256" key="1">
    <source>
        <dbReference type="ARBA" id="ARBA00006642"/>
    </source>
</evidence>
<evidence type="ECO:0000313" key="16">
    <source>
        <dbReference type="EMBL" id="NBG67276.1"/>
    </source>
</evidence>
<keyword evidence="3 13" id="KW-0028">Amino-acid biosynthesis</keyword>
<keyword evidence="2 13" id="KW-0963">Cytoplasm</keyword>
<evidence type="ECO:0000259" key="14">
    <source>
        <dbReference type="Pfam" id="PF01113"/>
    </source>
</evidence>
<evidence type="ECO:0000256" key="6">
    <source>
        <dbReference type="ARBA" id="ARBA00023002"/>
    </source>
</evidence>
<dbReference type="UniPathway" id="UPA00034">
    <property type="reaction ID" value="UER00018"/>
</dbReference>
<evidence type="ECO:0000313" key="17">
    <source>
        <dbReference type="Proteomes" id="UP000470771"/>
    </source>
</evidence>
<dbReference type="InterPro" id="IPR023940">
    <property type="entry name" value="DHDPR_bac"/>
</dbReference>
<keyword evidence="4 13" id="KW-0521">NADP</keyword>
<evidence type="ECO:0000256" key="9">
    <source>
        <dbReference type="ARBA" id="ARBA00037922"/>
    </source>
</evidence>
<comment type="catalytic activity">
    <reaction evidence="11 13">
        <text>(S)-2,3,4,5-tetrahydrodipicolinate + NADP(+) + H2O = (2S,4S)-4-hydroxy-2,3,4,5-tetrahydrodipicolinate + NADPH + H(+)</text>
        <dbReference type="Rhea" id="RHEA:35331"/>
        <dbReference type="ChEBI" id="CHEBI:15377"/>
        <dbReference type="ChEBI" id="CHEBI:15378"/>
        <dbReference type="ChEBI" id="CHEBI:16845"/>
        <dbReference type="ChEBI" id="CHEBI:57783"/>
        <dbReference type="ChEBI" id="CHEBI:58349"/>
        <dbReference type="ChEBI" id="CHEBI:67139"/>
        <dbReference type="EC" id="1.17.1.8"/>
    </reaction>
</comment>
<keyword evidence="6 13" id="KW-0560">Oxidoreductase</keyword>
<feature type="binding site" evidence="13">
    <location>
        <begin position="100"/>
        <end position="103"/>
    </location>
    <ligand>
        <name>NAD(+)</name>
        <dbReference type="ChEBI" id="CHEBI:57540"/>
    </ligand>
</feature>
<dbReference type="GO" id="GO:0019877">
    <property type="term" value="P:diaminopimelate biosynthetic process"/>
    <property type="evidence" value="ECO:0007669"/>
    <property type="project" value="UniProtKB-UniRule"/>
</dbReference>
<proteinExistence type="inferred from homology"/>
<dbReference type="Pfam" id="PF01113">
    <property type="entry name" value="DapB_N"/>
    <property type="match status" value="1"/>
</dbReference>
<gene>
    <name evidence="13 16" type="primary">dapB</name>
    <name evidence="16" type="ORF">GQN54_14195</name>
</gene>
<dbReference type="GO" id="GO:0005829">
    <property type="term" value="C:cytosol"/>
    <property type="evidence" value="ECO:0007669"/>
    <property type="project" value="TreeGrafter"/>
</dbReference>
<comment type="similarity">
    <text evidence="1 13">Belongs to the DapB family.</text>
</comment>
<keyword evidence="17" id="KW-1185">Reference proteome</keyword>
<dbReference type="RefSeq" id="WP_160634229.1">
    <property type="nucleotide sequence ID" value="NZ_WWNE01000018.1"/>
</dbReference>
<dbReference type="NCBIfam" id="TIGR00036">
    <property type="entry name" value="dapB"/>
    <property type="match status" value="1"/>
</dbReference>
<evidence type="ECO:0000256" key="11">
    <source>
        <dbReference type="ARBA" id="ARBA00049080"/>
    </source>
</evidence>
<dbReference type="InterPro" id="IPR022663">
    <property type="entry name" value="DapB_C"/>
</dbReference>
<comment type="subunit">
    <text evidence="13">Homotetramer.</text>
</comment>
<comment type="caution">
    <text evidence="13">Was originally thought to be a dihydrodipicolinate reductase (DHDPR), catalyzing the conversion of dihydrodipicolinate to tetrahydrodipicolinate. However, it was shown in E.coli that the substrate of the enzymatic reaction is not dihydrodipicolinate (DHDP) but in fact (2S,4S)-4-hydroxy-2,3,4,5-tetrahydrodipicolinic acid (HTPA), the product released by the DapA-catalyzed reaction.</text>
</comment>
<feature type="domain" description="Dihydrodipicolinate reductase C-terminal" evidence="15">
    <location>
        <begin position="106"/>
        <end position="235"/>
    </location>
</feature>